<comment type="catalytic activity">
    <reaction evidence="7">
        <text>N(6)-methyl-AMP + H2O + H(+) = IMP + methylamine</text>
        <dbReference type="Rhea" id="RHEA:16001"/>
        <dbReference type="ChEBI" id="CHEBI:15377"/>
        <dbReference type="ChEBI" id="CHEBI:15378"/>
        <dbReference type="ChEBI" id="CHEBI:58053"/>
        <dbReference type="ChEBI" id="CHEBI:59338"/>
        <dbReference type="ChEBI" id="CHEBI:144842"/>
    </reaction>
    <physiologicalReaction direction="left-to-right" evidence="7">
        <dbReference type="Rhea" id="RHEA:16002"/>
    </physiologicalReaction>
</comment>
<dbReference type="GO" id="GO:0006154">
    <property type="term" value="P:adenosine catabolic process"/>
    <property type="evidence" value="ECO:0007669"/>
    <property type="project" value="TreeGrafter"/>
</dbReference>
<gene>
    <name evidence="10" type="ORF">BN59_03450</name>
</gene>
<dbReference type="GO" id="GO:0046872">
    <property type="term" value="F:metal ion binding"/>
    <property type="evidence" value="ECO:0007669"/>
    <property type="project" value="UniProtKB-KW"/>
</dbReference>
<dbReference type="Gene3D" id="3.20.20.140">
    <property type="entry name" value="Metal-dependent hydrolases"/>
    <property type="match status" value="1"/>
</dbReference>
<sequence length="688" mass="77341">MQLKQELEKEIGNRSQATPEEFHSAYLDKESGKEELGHSHPYYERLFLSFYKQLVDKLDFSRRNDDKNAPQAEFESLVYERAESLTRHFIKRKVGAVQEPAPFDSHSGLFFDPHFHLNSIYVQEHPEFLLLLPAYDKIYNLLTDASKSAEPEKRLLNDGIIRDVQYFNNHPQSTENQSGDVVVNETSGYHRGGNLVSKNIYNDSHHHSSDYCGHEFRTNESDLSKYIELMIKKGMETIRFHMGETLLPIDGKESVELLLRLIDQYADALQGKTLRIGHGTHMGIDSMIQCAQKQLFVESCLSSNKETGVVAKRHEYPLGLMLLLDVPVVLGTDGGDMYYTSLAKEYAYAKKVLAKFIEKITQKLPEPVALANGEVLTCRYIKSLDTMQVLANMQDDDVVSFADLAKLKGLEDRLNMGRLINNMNQLAYKMTGNQAFTIQVNEKDYIEPSLQNLGTANTTTTTTTMSSVGFFPNSLVKDSNSKSKLVCSYSYEAEGMAIHFPSVDVAAARYKKLPDACKAYCSLRGSEIILRHANPSRQQGAYIARNGEIGLSFDNSAVRDRFADLVGIEAKDGAVYLNSKPHDPKAADQSHKIFIVDTKFFQNSSATKCIAELTCYRRKIEATPSAQAEVKAINSMIYRLLGDASVQFSWQEVRAFNKPGSPLQKIIQHSAAAKEALANNEGDKYSMQ</sequence>
<reference evidence="10 11" key="1">
    <citation type="submission" date="2014-06" db="EMBL/GenBank/DDBJ databases">
        <authorList>
            <person name="Urmite Genomes Urmite Genomes"/>
        </authorList>
    </citation>
    <scope>NUCLEOTIDE SEQUENCE [LARGE SCALE GENOMIC DNA]</scope>
</reference>
<organism evidence="10 11">
    <name type="scientific">Legionella massiliensis</name>
    <dbReference type="NCBI Taxonomy" id="1034943"/>
    <lineage>
        <taxon>Bacteria</taxon>
        <taxon>Pseudomonadati</taxon>
        <taxon>Pseudomonadota</taxon>
        <taxon>Gammaproteobacteria</taxon>
        <taxon>Legionellales</taxon>
        <taxon>Legionellaceae</taxon>
        <taxon>Legionella</taxon>
    </lineage>
</organism>
<dbReference type="GO" id="GO:0009117">
    <property type="term" value="P:nucleotide metabolic process"/>
    <property type="evidence" value="ECO:0007669"/>
    <property type="project" value="UniProtKB-KW"/>
</dbReference>
<dbReference type="PANTHER" id="PTHR11409">
    <property type="entry name" value="ADENOSINE DEAMINASE"/>
    <property type="match status" value="1"/>
</dbReference>
<keyword evidence="6" id="KW-0546">Nucleotide metabolism</keyword>
<name>A0A078L5C7_9GAMM</name>
<evidence type="ECO:0000256" key="7">
    <source>
        <dbReference type="ARBA" id="ARBA00048787"/>
    </source>
</evidence>
<dbReference type="STRING" id="1034943.BN59_03450"/>
<dbReference type="AlphaFoldDB" id="A0A078L5C7"/>
<evidence type="ECO:0000256" key="1">
    <source>
        <dbReference type="ARBA" id="ARBA00001947"/>
    </source>
</evidence>
<dbReference type="InterPro" id="IPR006330">
    <property type="entry name" value="Ado/ade_deaminase"/>
</dbReference>
<dbReference type="EMBL" id="CCSB01000004">
    <property type="protein sequence ID" value="CDZ79133.1"/>
    <property type="molecule type" value="Genomic_DNA"/>
</dbReference>
<keyword evidence="4" id="KW-0378">Hydrolase</keyword>
<keyword evidence="11" id="KW-1185">Reference proteome</keyword>
<dbReference type="GO" id="GO:0004000">
    <property type="term" value="F:adenosine deaminase activity"/>
    <property type="evidence" value="ECO:0007669"/>
    <property type="project" value="TreeGrafter"/>
</dbReference>
<dbReference type="OrthoDB" id="10007821at2"/>
<evidence type="ECO:0000256" key="8">
    <source>
        <dbReference type="SAM" id="MobiDB-lite"/>
    </source>
</evidence>
<comment type="cofactor">
    <cofactor evidence="1">
        <name>Zn(2+)</name>
        <dbReference type="ChEBI" id="CHEBI:29105"/>
    </cofactor>
</comment>
<keyword evidence="5" id="KW-0862">Zinc</keyword>
<feature type="compositionally biased region" description="Basic and acidic residues" evidence="8">
    <location>
        <begin position="1"/>
        <end position="12"/>
    </location>
</feature>
<evidence type="ECO:0000256" key="6">
    <source>
        <dbReference type="ARBA" id="ARBA00023080"/>
    </source>
</evidence>
<evidence type="ECO:0000256" key="5">
    <source>
        <dbReference type="ARBA" id="ARBA00022833"/>
    </source>
</evidence>
<evidence type="ECO:0000313" key="11">
    <source>
        <dbReference type="Proteomes" id="UP000044071"/>
    </source>
</evidence>
<dbReference type="GO" id="GO:0046103">
    <property type="term" value="P:inosine biosynthetic process"/>
    <property type="evidence" value="ECO:0007669"/>
    <property type="project" value="TreeGrafter"/>
</dbReference>
<proteinExistence type="inferred from homology"/>
<dbReference type="Pfam" id="PF00962">
    <property type="entry name" value="A_deaminase"/>
    <property type="match status" value="1"/>
</dbReference>
<feature type="region of interest" description="Disordered" evidence="8">
    <location>
        <begin position="1"/>
        <end position="22"/>
    </location>
</feature>
<evidence type="ECO:0000256" key="3">
    <source>
        <dbReference type="ARBA" id="ARBA00022723"/>
    </source>
</evidence>
<comment type="similarity">
    <text evidence="2">Belongs to the metallo-dependent hydrolases superfamily. Adenosine and AMP deaminases family.</text>
</comment>
<keyword evidence="3" id="KW-0479">Metal-binding</keyword>
<evidence type="ECO:0000313" key="10">
    <source>
        <dbReference type="EMBL" id="CDZ79133.1"/>
    </source>
</evidence>
<dbReference type="InterPro" id="IPR032466">
    <property type="entry name" value="Metal_Hydrolase"/>
</dbReference>
<evidence type="ECO:0000256" key="4">
    <source>
        <dbReference type="ARBA" id="ARBA00022801"/>
    </source>
</evidence>
<accession>A0A078L5C7</accession>
<protein>
    <submittedName>
        <fullName evidence="10">Adenosine deaminase</fullName>
    </submittedName>
</protein>
<dbReference type="SUPFAM" id="SSF51556">
    <property type="entry name" value="Metallo-dependent hydrolases"/>
    <property type="match status" value="1"/>
</dbReference>
<dbReference type="Proteomes" id="UP000044071">
    <property type="component" value="Unassembled WGS sequence"/>
</dbReference>
<dbReference type="PANTHER" id="PTHR11409:SF42">
    <property type="entry name" value="ADENOSINE DEAMINASE-LIKE PROTEIN"/>
    <property type="match status" value="1"/>
</dbReference>
<evidence type="ECO:0000256" key="2">
    <source>
        <dbReference type="ARBA" id="ARBA00006676"/>
    </source>
</evidence>
<feature type="domain" description="Adenosine deaminase" evidence="9">
    <location>
        <begin position="272"/>
        <end position="352"/>
    </location>
</feature>
<evidence type="ECO:0000259" key="9">
    <source>
        <dbReference type="Pfam" id="PF00962"/>
    </source>
</evidence>
<dbReference type="RefSeq" id="WP_044012292.1">
    <property type="nucleotide sequence ID" value="NZ_CCVW01000004.1"/>
</dbReference>
<dbReference type="InterPro" id="IPR001365">
    <property type="entry name" value="A_deaminase_dom"/>
</dbReference>